<evidence type="ECO:0000313" key="3">
    <source>
        <dbReference type="Proteomes" id="UP000554482"/>
    </source>
</evidence>
<organism evidence="2 3">
    <name type="scientific">Thalictrum thalictroides</name>
    <name type="common">Rue-anemone</name>
    <name type="synonym">Anemone thalictroides</name>
    <dbReference type="NCBI Taxonomy" id="46969"/>
    <lineage>
        <taxon>Eukaryota</taxon>
        <taxon>Viridiplantae</taxon>
        <taxon>Streptophyta</taxon>
        <taxon>Embryophyta</taxon>
        <taxon>Tracheophyta</taxon>
        <taxon>Spermatophyta</taxon>
        <taxon>Magnoliopsida</taxon>
        <taxon>Ranunculales</taxon>
        <taxon>Ranunculaceae</taxon>
        <taxon>Thalictroideae</taxon>
        <taxon>Thalictrum</taxon>
    </lineage>
</organism>
<feature type="compositionally biased region" description="Basic and acidic residues" evidence="1">
    <location>
        <begin position="44"/>
        <end position="62"/>
    </location>
</feature>
<evidence type="ECO:0000256" key="1">
    <source>
        <dbReference type="SAM" id="MobiDB-lite"/>
    </source>
</evidence>
<accession>A0A7J6VXB4</accession>
<proteinExistence type="predicted"/>
<evidence type="ECO:0000313" key="2">
    <source>
        <dbReference type="EMBL" id="KAF5188835.1"/>
    </source>
</evidence>
<dbReference type="AlphaFoldDB" id="A0A7J6VXB4"/>
<protein>
    <submittedName>
        <fullName evidence="2">Uncharacterized protein</fullName>
    </submittedName>
</protein>
<dbReference type="EMBL" id="JABWDY010026262">
    <property type="protein sequence ID" value="KAF5188835.1"/>
    <property type="molecule type" value="Genomic_DNA"/>
</dbReference>
<comment type="caution">
    <text evidence="2">The sequence shown here is derived from an EMBL/GenBank/DDBJ whole genome shotgun (WGS) entry which is preliminary data.</text>
</comment>
<reference evidence="2 3" key="1">
    <citation type="submission" date="2020-06" db="EMBL/GenBank/DDBJ databases">
        <title>Transcriptomic and genomic resources for Thalictrum thalictroides and T. hernandezii: Facilitating candidate gene discovery in an emerging model plant lineage.</title>
        <authorList>
            <person name="Arias T."/>
            <person name="Riano-Pachon D.M."/>
            <person name="Di Stilio V.S."/>
        </authorList>
    </citation>
    <scope>NUCLEOTIDE SEQUENCE [LARGE SCALE GENOMIC DNA]</scope>
    <source>
        <strain evidence="3">cv. WT478/WT964</strain>
        <tissue evidence="2">Leaves</tissue>
    </source>
</reference>
<gene>
    <name evidence="2" type="ORF">FRX31_021579</name>
</gene>
<name>A0A7J6VXB4_THATH</name>
<feature type="region of interest" description="Disordered" evidence="1">
    <location>
        <begin position="42"/>
        <end position="62"/>
    </location>
</feature>
<dbReference type="Proteomes" id="UP000554482">
    <property type="component" value="Unassembled WGS sequence"/>
</dbReference>
<keyword evidence="3" id="KW-1185">Reference proteome</keyword>
<sequence length="62" mass="7105">MSSGQWSISRHTWAWVAMKAKSLKEDRPTDTGSLRSGTLQVWKTRTESGKSNGHEIQRQYLL</sequence>